<reference evidence="1" key="1">
    <citation type="submission" date="2020-03" db="EMBL/GenBank/DDBJ databases">
        <authorList>
            <person name="Weist P."/>
        </authorList>
    </citation>
    <scope>NUCLEOTIDE SEQUENCE</scope>
</reference>
<evidence type="ECO:0000313" key="2">
    <source>
        <dbReference type="Proteomes" id="UP001153269"/>
    </source>
</evidence>
<keyword evidence="2" id="KW-1185">Reference proteome</keyword>
<gene>
    <name evidence="1" type="ORF">PLEPLA_LOCUS12219</name>
</gene>
<dbReference type="EMBL" id="CADEAL010000721">
    <property type="protein sequence ID" value="CAB1424297.1"/>
    <property type="molecule type" value="Genomic_DNA"/>
</dbReference>
<name>A0A9N7U4W0_PLEPL</name>
<dbReference type="AlphaFoldDB" id="A0A9N7U4W0"/>
<proteinExistence type="predicted"/>
<evidence type="ECO:0000313" key="1">
    <source>
        <dbReference type="EMBL" id="CAB1424297.1"/>
    </source>
</evidence>
<organism evidence="1 2">
    <name type="scientific">Pleuronectes platessa</name>
    <name type="common">European plaice</name>
    <dbReference type="NCBI Taxonomy" id="8262"/>
    <lineage>
        <taxon>Eukaryota</taxon>
        <taxon>Metazoa</taxon>
        <taxon>Chordata</taxon>
        <taxon>Craniata</taxon>
        <taxon>Vertebrata</taxon>
        <taxon>Euteleostomi</taxon>
        <taxon>Actinopterygii</taxon>
        <taxon>Neopterygii</taxon>
        <taxon>Teleostei</taxon>
        <taxon>Neoteleostei</taxon>
        <taxon>Acanthomorphata</taxon>
        <taxon>Carangaria</taxon>
        <taxon>Pleuronectiformes</taxon>
        <taxon>Pleuronectoidei</taxon>
        <taxon>Pleuronectidae</taxon>
        <taxon>Pleuronectes</taxon>
    </lineage>
</organism>
<dbReference type="Proteomes" id="UP001153269">
    <property type="component" value="Unassembled WGS sequence"/>
</dbReference>
<sequence length="83" mass="9088">MHNKKGPYTSNRGELALNSHRSSLPHFWFENSPETGNQIQFLHLKASGQSAGSVLPVQVNCTAESERRTYAANNLLTGSSKTS</sequence>
<accession>A0A9N7U4W0</accession>
<protein>
    <submittedName>
        <fullName evidence="1">Uncharacterized protein</fullName>
    </submittedName>
</protein>
<comment type="caution">
    <text evidence="1">The sequence shown here is derived from an EMBL/GenBank/DDBJ whole genome shotgun (WGS) entry which is preliminary data.</text>
</comment>